<evidence type="ECO:0000313" key="3">
    <source>
        <dbReference type="Proteomes" id="UP001197770"/>
    </source>
</evidence>
<evidence type="ECO:0000313" key="2">
    <source>
        <dbReference type="EMBL" id="MCC4214250.1"/>
    </source>
</evidence>
<dbReference type="InterPro" id="IPR050179">
    <property type="entry name" value="Trans_hexapeptide_repeat"/>
</dbReference>
<dbReference type="Gene3D" id="2.160.10.10">
    <property type="entry name" value="Hexapeptide repeat proteins"/>
    <property type="match status" value="1"/>
</dbReference>
<dbReference type="PANTHER" id="PTHR43300">
    <property type="entry name" value="ACETYLTRANSFERASE"/>
    <property type="match status" value="1"/>
</dbReference>
<name>A0ABS8GW47_9FLAO</name>
<comment type="similarity">
    <text evidence="1">Belongs to the transferase hexapeptide repeat family.</text>
</comment>
<comment type="caution">
    <text evidence="2">The sequence shown here is derived from an EMBL/GenBank/DDBJ whole genome shotgun (WGS) entry which is preliminary data.</text>
</comment>
<dbReference type="PANTHER" id="PTHR43300:SF11">
    <property type="entry name" value="ACETYLTRANSFERASE RV3034C-RELATED"/>
    <property type="match status" value="1"/>
</dbReference>
<keyword evidence="3" id="KW-1185">Reference proteome</keyword>
<organism evidence="2 3">
    <name type="scientific">Leeuwenhoekiella parthenopeia</name>
    <dbReference type="NCBI Taxonomy" id="2890320"/>
    <lineage>
        <taxon>Bacteria</taxon>
        <taxon>Pseudomonadati</taxon>
        <taxon>Bacteroidota</taxon>
        <taxon>Flavobacteriia</taxon>
        <taxon>Flavobacteriales</taxon>
        <taxon>Flavobacteriaceae</taxon>
        <taxon>Leeuwenhoekiella</taxon>
    </lineage>
</organism>
<dbReference type="EMBL" id="JAJGMW010000026">
    <property type="protein sequence ID" value="MCC4214250.1"/>
    <property type="molecule type" value="Genomic_DNA"/>
</dbReference>
<dbReference type="Proteomes" id="UP001197770">
    <property type="component" value="Unassembled WGS sequence"/>
</dbReference>
<accession>A0ABS8GW47</accession>
<dbReference type="InterPro" id="IPR001451">
    <property type="entry name" value="Hexapep"/>
</dbReference>
<sequence>MLKLIKRYFFFIIKYRHFKKQNVRLDASVKCYNTSFAGHNRILPRSNVSNSKIGIYSYTGEDCKLINVKIGNFSSIGPKVEVIYGTHPIDFVSTSPVFYSTRKQTGSSFVNQNKFEEFKLRDKWSCIIGNDVWVGFGVKIVEGIKIGDGAIILAGAYVTKDVMPYSIVGGVPAKHIKSRFSETDITFLSNLKWWDWPKDTIYAKRALFLDLMHFKNEFGKNDK</sequence>
<protein>
    <submittedName>
        <fullName evidence="2">CatB-related O-acetyltransferase</fullName>
    </submittedName>
</protein>
<gene>
    <name evidence="2" type="ORF">LLW17_16095</name>
</gene>
<dbReference type="Pfam" id="PF00132">
    <property type="entry name" value="Hexapep"/>
    <property type="match status" value="1"/>
</dbReference>
<proteinExistence type="inferred from homology"/>
<evidence type="ECO:0000256" key="1">
    <source>
        <dbReference type="ARBA" id="ARBA00007274"/>
    </source>
</evidence>
<dbReference type="SUPFAM" id="SSF51161">
    <property type="entry name" value="Trimeric LpxA-like enzymes"/>
    <property type="match status" value="1"/>
</dbReference>
<dbReference type="CDD" id="cd03349">
    <property type="entry name" value="LbH_XAT"/>
    <property type="match status" value="1"/>
</dbReference>
<reference evidence="2 3" key="1">
    <citation type="submission" date="2021-11" db="EMBL/GenBank/DDBJ databases">
        <title>Seasonal and diel survey of microbial diversity of the Tyrrhenian coast.</title>
        <authorList>
            <person name="Gattoni G."/>
            <person name="Corral P."/>
        </authorList>
    </citation>
    <scope>NUCLEOTIDE SEQUENCE [LARGE SCALE GENOMIC DNA]</scope>
    <source>
        <strain evidence="2 3">Mr9</strain>
    </source>
</reference>
<dbReference type="InterPro" id="IPR011004">
    <property type="entry name" value="Trimer_LpxA-like_sf"/>
</dbReference>
<dbReference type="RefSeq" id="WP_228231315.1">
    <property type="nucleotide sequence ID" value="NZ_JAJGMW010000026.1"/>
</dbReference>